<comment type="similarity">
    <text evidence="1">Belongs to the short-chain dehydrogenases/reductases (SDR) family.</text>
</comment>
<dbReference type="NCBIfam" id="NF006598">
    <property type="entry name" value="PRK09135.1"/>
    <property type="match status" value="1"/>
</dbReference>
<evidence type="ECO:0000313" key="4">
    <source>
        <dbReference type="Proteomes" id="UP000254794"/>
    </source>
</evidence>
<accession>A0A378JQA3</accession>
<evidence type="ECO:0000313" key="3">
    <source>
        <dbReference type="EMBL" id="STX52868.1"/>
    </source>
</evidence>
<dbReference type="InterPro" id="IPR036291">
    <property type="entry name" value="NAD(P)-bd_dom_sf"/>
</dbReference>
<dbReference type="EC" id="1.1.1.100" evidence="3"/>
<sequence>MIYDNKQVNEVALVTGAARRIGAAIAQQLHQVGFNVAIHCQHSLHEAQLLANFLNKIRPESAYVFQADLNQPNECNDLIKQVLQWGNKLNVLINNASTFRKTNINEINLDDWQTLFTVNVQAPFLLSLAAFPHLSLQQGTIINITDIHADKPLRDYAVYCQTKAALVMQTKALAKEFAPHVRVNAVAPGAIVWPEKENALNLKVQEHIISNTLLKRHGDPRFIAQAVVSLINNPFITGQTLNVDGGRSIS</sequence>
<dbReference type="AlphaFoldDB" id="A0A378JQA3"/>
<dbReference type="Proteomes" id="UP000254794">
    <property type="component" value="Unassembled WGS sequence"/>
</dbReference>
<organism evidence="3 4">
    <name type="scientific">Legionella busanensis</name>
    <dbReference type="NCBI Taxonomy" id="190655"/>
    <lineage>
        <taxon>Bacteria</taxon>
        <taxon>Pseudomonadati</taxon>
        <taxon>Pseudomonadota</taxon>
        <taxon>Gammaproteobacteria</taxon>
        <taxon>Legionellales</taxon>
        <taxon>Legionellaceae</taxon>
        <taxon>Legionella</taxon>
    </lineage>
</organism>
<name>A0A378JQA3_9GAMM</name>
<dbReference type="Gene3D" id="3.40.50.720">
    <property type="entry name" value="NAD(P)-binding Rossmann-like Domain"/>
    <property type="match status" value="1"/>
</dbReference>
<dbReference type="PRINTS" id="PR00081">
    <property type="entry name" value="GDHRDH"/>
</dbReference>
<reference evidence="3 4" key="1">
    <citation type="submission" date="2018-06" db="EMBL/GenBank/DDBJ databases">
        <authorList>
            <consortium name="Pathogen Informatics"/>
            <person name="Doyle S."/>
        </authorList>
    </citation>
    <scope>NUCLEOTIDE SEQUENCE [LARGE SCALE GENOMIC DNA]</scope>
    <source>
        <strain evidence="3 4">NCTC13316</strain>
    </source>
</reference>
<dbReference type="PANTHER" id="PTHR43639">
    <property type="entry name" value="OXIDOREDUCTASE, SHORT-CHAIN DEHYDROGENASE/REDUCTASE FAMILY (AFU_ORTHOLOGUE AFUA_5G02870)"/>
    <property type="match status" value="1"/>
</dbReference>
<keyword evidence="2 3" id="KW-0560">Oxidoreductase</keyword>
<dbReference type="EMBL" id="UGOD01000001">
    <property type="protein sequence ID" value="STX52868.1"/>
    <property type="molecule type" value="Genomic_DNA"/>
</dbReference>
<dbReference type="InterPro" id="IPR002347">
    <property type="entry name" value="SDR_fam"/>
</dbReference>
<protein>
    <submittedName>
        <fullName evidence="3">Pteridine reductase 1</fullName>
        <ecNumber evidence="3">1.1.1.100</ecNumber>
    </submittedName>
</protein>
<gene>
    <name evidence="3" type="primary">fabG_7</name>
    <name evidence="3" type="ORF">NCTC13316_02994</name>
</gene>
<keyword evidence="4" id="KW-1185">Reference proteome</keyword>
<dbReference type="GO" id="GO:0004316">
    <property type="term" value="F:3-oxoacyl-[acyl-carrier-protein] reductase (NADPH) activity"/>
    <property type="evidence" value="ECO:0007669"/>
    <property type="project" value="UniProtKB-EC"/>
</dbReference>
<dbReference type="PANTHER" id="PTHR43639:SF1">
    <property type="entry name" value="SHORT-CHAIN DEHYDROGENASE_REDUCTASE FAMILY PROTEIN"/>
    <property type="match status" value="1"/>
</dbReference>
<dbReference type="PRINTS" id="PR00080">
    <property type="entry name" value="SDRFAMILY"/>
</dbReference>
<dbReference type="SUPFAM" id="SSF51735">
    <property type="entry name" value="NAD(P)-binding Rossmann-fold domains"/>
    <property type="match status" value="1"/>
</dbReference>
<dbReference type="Pfam" id="PF13561">
    <property type="entry name" value="adh_short_C2"/>
    <property type="match status" value="1"/>
</dbReference>
<evidence type="ECO:0000256" key="2">
    <source>
        <dbReference type="ARBA" id="ARBA00023002"/>
    </source>
</evidence>
<evidence type="ECO:0000256" key="1">
    <source>
        <dbReference type="ARBA" id="ARBA00006484"/>
    </source>
</evidence>
<proteinExistence type="inferred from homology"/>